<reference evidence="2 3" key="1">
    <citation type="submission" date="2020-08" db="EMBL/GenBank/DDBJ databases">
        <title>Genomic Encyclopedia of Type Strains, Phase IV (KMG-IV): sequencing the most valuable type-strain genomes for metagenomic binning, comparative biology and taxonomic classification.</title>
        <authorList>
            <person name="Goeker M."/>
        </authorList>
    </citation>
    <scope>NUCLEOTIDE SEQUENCE [LARGE SCALE GENOMIC DNA]</scope>
    <source>
        <strain evidence="2 3">DSM 29568</strain>
    </source>
</reference>
<dbReference type="Pfam" id="PF25056">
    <property type="entry name" value="DUF7793"/>
    <property type="match status" value="1"/>
</dbReference>
<dbReference type="AlphaFoldDB" id="A0A840F164"/>
<feature type="domain" description="DUF7793" evidence="1">
    <location>
        <begin position="13"/>
        <end position="124"/>
    </location>
</feature>
<dbReference type="RefSeq" id="WP_183478339.1">
    <property type="nucleotide sequence ID" value="NZ_JACIFO010000014.1"/>
</dbReference>
<evidence type="ECO:0000313" key="3">
    <source>
        <dbReference type="Proteomes" id="UP000553034"/>
    </source>
</evidence>
<gene>
    <name evidence="2" type="ORF">GGR32_002316</name>
</gene>
<keyword evidence="3" id="KW-1185">Reference proteome</keyword>
<name>A0A840F164_9FLAO</name>
<proteinExistence type="predicted"/>
<organism evidence="2 3">
    <name type="scientific">Mesonia hippocampi</name>
    <dbReference type="NCBI Taxonomy" id="1628250"/>
    <lineage>
        <taxon>Bacteria</taxon>
        <taxon>Pseudomonadati</taxon>
        <taxon>Bacteroidota</taxon>
        <taxon>Flavobacteriia</taxon>
        <taxon>Flavobacteriales</taxon>
        <taxon>Flavobacteriaceae</taxon>
        <taxon>Mesonia</taxon>
    </lineage>
</organism>
<sequence length="125" mass="14566">MVVKYYPHSLGSFYFKQEILFFKYKPAQDVNLSQAKSVTKLRLRLQNNRAYPLFCFASNLLYIERDARVYFANQGVLLTKAVCFFTKHEATTAIFHFFSLIHKPSIPVLITPNKENGISFLKDFT</sequence>
<protein>
    <submittedName>
        <fullName evidence="2">Putative peroxiredoxin</fullName>
    </submittedName>
</protein>
<accession>A0A840F164</accession>
<evidence type="ECO:0000259" key="1">
    <source>
        <dbReference type="Pfam" id="PF25056"/>
    </source>
</evidence>
<comment type="caution">
    <text evidence="2">The sequence shown here is derived from an EMBL/GenBank/DDBJ whole genome shotgun (WGS) entry which is preliminary data.</text>
</comment>
<dbReference type="InterPro" id="IPR056695">
    <property type="entry name" value="DUF7793"/>
</dbReference>
<dbReference type="EMBL" id="JACIFO010000014">
    <property type="protein sequence ID" value="MBB4120004.1"/>
    <property type="molecule type" value="Genomic_DNA"/>
</dbReference>
<dbReference type="Proteomes" id="UP000553034">
    <property type="component" value="Unassembled WGS sequence"/>
</dbReference>
<evidence type="ECO:0000313" key="2">
    <source>
        <dbReference type="EMBL" id="MBB4120004.1"/>
    </source>
</evidence>